<evidence type="ECO:0000313" key="4">
    <source>
        <dbReference type="Proteomes" id="UP000650628"/>
    </source>
</evidence>
<dbReference type="RefSeq" id="WP_203953489.1">
    <property type="nucleotide sequence ID" value="NZ_BOOO01000015.1"/>
</dbReference>
<dbReference type="InterPro" id="IPR019198">
    <property type="entry name" value="Beta_propeller_containing"/>
</dbReference>
<dbReference type="SUPFAM" id="SSF69322">
    <property type="entry name" value="Tricorn protease domain 2"/>
    <property type="match status" value="1"/>
</dbReference>
<feature type="chain" id="PRO_5035292900" description="Beta propeller domain-containing protein" evidence="2">
    <location>
        <begin position="27"/>
        <end position="660"/>
    </location>
</feature>
<gene>
    <name evidence="3" type="ORF">Pmi06nite_29480</name>
</gene>
<reference evidence="3 4" key="1">
    <citation type="submission" date="2021-01" db="EMBL/GenBank/DDBJ databases">
        <title>Whole genome shotgun sequence of Planotetraspora mira NBRC 15435.</title>
        <authorList>
            <person name="Komaki H."/>
            <person name="Tamura T."/>
        </authorList>
    </citation>
    <scope>NUCLEOTIDE SEQUENCE [LARGE SCALE GENOMIC DNA]</scope>
    <source>
        <strain evidence="3 4">NBRC 15435</strain>
    </source>
</reference>
<dbReference type="PROSITE" id="PS51257">
    <property type="entry name" value="PROKAR_LIPOPROTEIN"/>
    <property type="match status" value="1"/>
</dbReference>
<evidence type="ECO:0008006" key="5">
    <source>
        <dbReference type="Google" id="ProtNLM"/>
    </source>
</evidence>
<organism evidence="3 4">
    <name type="scientific">Planotetraspora mira</name>
    <dbReference type="NCBI Taxonomy" id="58121"/>
    <lineage>
        <taxon>Bacteria</taxon>
        <taxon>Bacillati</taxon>
        <taxon>Actinomycetota</taxon>
        <taxon>Actinomycetes</taxon>
        <taxon>Streptosporangiales</taxon>
        <taxon>Streptosporangiaceae</taxon>
        <taxon>Planotetraspora</taxon>
    </lineage>
</organism>
<comment type="caution">
    <text evidence="3">The sequence shown here is derived from an EMBL/GenBank/DDBJ whole genome shotgun (WGS) entry which is preliminary data.</text>
</comment>
<dbReference type="Proteomes" id="UP000650628">
    <property type="component" value="Unassembled WGS sequence"/>
</dbReference>
<keyword evidence="2" id="KW-0732">Signal</keyword>
<sequence>MRTSIRTAGAIALAGLLATACSEGRAAEAPPRVDLTDKVSLVSYTSCDDMLNDIRRKTAENATPWGVGGPAVYGRAFSEAADAMPAATAAKGAVSDQSYSTTNVHEAGVDEPDLVKTDGQRVITVSQGLLRVVDIESRRVTGTLRLVPKEQAWAQADLLISGNRALVLFEGVGGMIPLGAMAKVMPGPAGPKYVLVDLSGRPKVLSTMTADGMHVDARQVGSTVRIVVRSQPNITLPPPKPDMPESELLERNRKAVLAAPVNAWLPAFQIKGDGVTRTDAVKCEKISHPAEYTGTSMLTVHTIDLAADQTFSPDSPISVAADGDTVYGTATSLYVTSNPRWWLRPMVIDDMPMPTPRVTGKPRKPAPTPTTPPERTEVHRFDITAAGSPRYVDSGSVPGRLLNQYSLSESKGNLRVATTSNSETFGGARETSESGVYVLDAASLSPVGSVTGLGKGERIYSVRFIGDVGYVVTFKQTDPLYALDLRNPADPKVTGQLKISGYSAYLHPGGEGRLLGVGQEATQSGQTIGTQISLFDVSDPASPKIVSRFLQEKSGSEAEWDPHAFVYWPQSGLAMLPLQSWGGDVIEGSSALVLKVGDGGIDKVGLISHPSKTVQGSFAPVDQGIRRCMVIGDAIWTVSDGGLKVSDATSLADRAWIPFV</sequence>
<keyword evidence="4" id="KW-1185">Reference proteome</keyword>
<evidence type="ECO:0000313" key="3">
    <source>
        <dbReference type="EMBL" id="GII29506.1"/>
    </source>
</evidence>
<dbReference type="Pfam" id="PF09826">
    <property type="entry name" value="Beta_propel"/>
    <property type="match status" value="1"/>
</dbReference>
<protein>
    <recommendedName>
        <fullName evidence="5">Beta propeller domain-containing protein</fullName>
    </recommendedName>
</protein>
<dbReference type="EMBL" id="BOOO01000015">
    <property type="protein sequence ID" value="GII29506.1"/>
    <property type="molecule type" value="Genomic_DNA"/>
</dbReference>
<dbReference type="AlphaFoldDB" id="A0A8J3TP93"/>
<feature type="region of interest" description="Disordered" evidence="1">
    <location>
        <begin position="355"/>
        <end position="375"/>
    </location>
</feature>
<evidence type="ECO:0000256" key="1">
    <source>
        <dbReference type="SAM" id="MobiDB-lite"/>
    </source>
</evidence>
<name>A0A8J3TP93_9ACTN</name>
<evidence type="ECO:0000256" key="2">
    <source>
        <dbReference type="SAM" id="SignalP"/>
    </source>
</evidence>
<accession>A0A8J3TP93</accession>
<feature type="signal peptide" evidence="2">
    <location>
        <begin position="1"/>
        <end position="26"/>
    </location>
</feature>
<proteinExistence type="predicted"/>